<dbReference type="Pfam" id="PF00703">
    <property type="entry name" value="Glyco_hydro_2"/>
    <property type="match status" value="1"/>
</dbReference>
<proteinExistence type="inferred from homology"/>
<dbReference type="GO" id="GO:0004553">
    <property type="term" value="F:hydrolase activity, hydrolyzing O-glycosyl compounds"/>
    <property type="evidence" value="ECO:0007669"/>
    <property type="project" value="InterPro"/>
</dbReference>
<dbReference type="SUPFAM" id="SSF49303">
    <property type="entry name" value="beta-Galactosidase/glucuronidase domain"/>
    <property type="match status" value="1"/>
</dbReference>
<evidence type="ECO:0000259" key="6">
    <source>
        <dbReference type="Pfam" id="PF02836"/>
    </source>
</evidence>
<dbReference type="EMBL" id="FOGG01000018">
    <property type="protein sequence ID" value="SER85057.1"/>
    <property type="molecule type" value="Genomic_DNA"/>
</dbReference>
<keyword evidence="3" id="KW-0326">Glycosidase</keyword>
<protein>
    <submittedName>
        <fullName evidence="7">Glycosyl hydrolases family 2, TIM barrel domain</fullName>
    </submittedName>
</protein>
<dbReference type="Gene3D" id="2.60.120.260">
    <property type="entry name" value="Galactose-binding domain-like"/>
    <property type="match status" value="1"/>
</dbReference>
<organism evidence="7 8">
    <name type="scientific">Pedobacter rhizosphaerae</name>
    <dbReference type="NCBI Taxonomy" id="390241"/>
    <lineage>
        <taxon>Bacteria</taxon>
        <taxon>Pseudomonadati</taxon>
        <taxon>Bacteroidota</taxon>
        <taxon>Sphingobacteriia</taxon>
        <taxon>Sphingobacteriales</taxon>
        <taxon>Sphingobacteriaceae</taxon>
        <taxon>Pedobacter</taxon>
    </lineage>
</organism>
<dbReference type="RefSeq" id="WP_090885671.1">
    <property type="nucleotide sequence ID" value="NZ_FOGG01000018.1"/>
</dbReference>
<dbReference type="GO" id="GO:0005975">
    <property type="term" value="P:carbohydrate metabolic process"/>
    <property type="evidence" value="ECO:0007669"/>
    <property type="project" value="InterPro"/>
</dbReference>
<comment type="similarity">
    <text evidence="1">Belongs to the glycosyl hydrolase 2 family.</text>
</comment>
<dbReference type="Gene3D" id="3.20.20.80">
    <property type="entry name" value="Glycosidases"/>
    <property type="match status" value="1"/>
</dbReference>
<keyword evidence="8" id="KW-1185">Reference proteome</keyword>
<feature type="signal peptide" evidence="4">
    <location>
        <begin position="1"/>
        <end position="20"/>
    </location>
</feature>
<dbReference type="Proteomes" id="UP000199572">
    <property type="component" value="Unassembled WGS sequence"/>
</dbReference>
<dbReference type="Gene3D" id="2.60.40.10">
    <property type="entry name" value="Immunoglobulins"/>
    <property type="match status" value="1"/>
</dbReference>
<dbReference type="AlphaFoldDB" id="A0A1H9SJD2"/>
<dbReference type="InterPro" id="IPR006103">
    <property type="entry name" value="Glyco_hydro_2_cat"/>
</dbReference>
<dbReference type="InterPro" id="IPR008979">
    <property type="entry name" value="Galactose-bd-like_sf"/>
</dbReference>
<keyword evidence="4" id="KW-0732">Signal</keyword>
<evidence type="ECO:0000256" key="3">
    <source>
        <dbReference type="ARBA" id="ARBA00023295"/>
    </source>
</evidence>
<dbReference type="SUPFAM" id="SSF51445">
    <property type="entry name" value="(Trans)glycosidases"/>
    <property type="match status" value="1"/>
</dbReference>
<feature type="domain" description="Glycoside hydrolase family 2 catalytic" evidence="6">
    <location>
        <begin position="304"/>
        <end position="443"/>
    </location>
</feature>
<dbReference type="STRING" id="390241.SAMN04488023_11852"/>
<accession>A0A1H9SJD2</accession>
<dbReference type="InterPro" id="IPR036156">
    <property type="entry name" value="Beta-gal/glucu_dom_sf"/>
</dbReference>
<evidence type="ECO:0000256" key="2">
    <source>
        <dbReference type="ARBA" id="ARBA00022801"/>
    </source>
</evidence>
<dbReference type="InterPro" id="IPR017853">
    <property type="entry name" value="GH"/>
</dbReference>
<dbReference type="OrthoDB" id="9814867at2"/>
<sequence>MSKKITFFLFLTAIALFGHAQTITLAGQWDVKLDSNNVGKANHWFKGFTSHKISLPGTLDDAKIGKQVVQDTLNINKPVLLSLTRKHRYIGAAWYAKEIVIKENMDGAELSLERVIWKTECWVDGVFKGNAESLSTAQKFSLGSLKAGKHTIVLKIDNTKQHDISFNDFAHAYTDGTQIIWNGVIGEIKLTASPEHHIKQLQIYPDGEHKKINVNLLLDELKNKESFTVKYKIYKDGVLIATKLRANQNAKVIKNELQLNDVKLWDEFNPDLYTLKVELLNKKSNLIAQASSTFGFRKLGNQGGGLTLNGKRIFLRGTLDCNIYPIQGHPPMDKEAWVKVFKVIKDYGLNHIRYHSWCPPEAAFQVADSLGLYLQVELPLWSLKVGENKATLKFLEDESQRIMASYGNHPSFCFWSMGNELEGDFAWLNNLVAKLKKEDPRRFYTATTFSFQKGHGLAPEPHDDFFITQYTKKGWVRGQGVFNAEVPRFDKDYQQSADSLSVPLVAHEVGQYSVYPNLKEIEKYTGVLAPLNFKTIRHDLQKKNLYSLADSFKLASGKFAALLYKEEIERALKTKEFSGFQLLDLHDFPGQGTALVGLLDAFWESKGIITPKEFRAFSSSVVPLLKFKNASYLNDQLFNAELQVANFGKDAFSGKAAWKVTDQQGKVLKSGNTVTQEVILGTSSLGKVAVDLSSITQPTQLTFELSIENTPYQNSWNFWVYPKTESPISSSVIFTTSKNEAFAALKQGKTVVLNPDTAMINGIPGRFTSVFWSPVHFPDQPGSMGLLCNPSHPVFNAFPTTFFSNWQWWDLITKSKSLNMDEISDQHKPLVRIIDNFYKNRKLGTLLEGRVGKGKLILCTMDITHQLENRIEARQLKNSIMQYADSNRFSPKAELSVEALEKWLK</sequence>
<dbReference type="Pfam" id="PF02836">
    <property type="entry name" value="Glyco_hydro_2_C"/>
    <property type="match status" value="1"/>
</dbReference>
<evidence type="ECO:0000313" key="8">
    <source>
        <dbReference type="Proteomes" id="UP000199572"/>
    </source>
</evidence>
<dbReference type="InterPro" id="IPR051913">
    <property type="entry name" value="GH2_Domain-Containing"/>
</dbReference>
<feature type="chain" id="PRO_5011492002" evidence="4">
    <location>
        <begin position="21"/>
        <end position="905"/>
    </location>
</feature>
<evidence type="ECO:0000313" key="7">
    <source>
        <dbReference type="EMBL" id="SER85057.1"/>
    </source>
</evidence>
<evidence type="ECO:0000256" key="4">
    <source>
        <dbReference type="SAM" id="SignalP"/>
    </source>
</evidence>
<dbReference type="SUPFAM" id="SSF49785">
    <property type="entry name" value="Galactose-binding domain-like"/>
    <property type="match status" value="1"/>
</dbReference>
<gene>
    <name evidence="7" type="ORF">SAMN04488023_11852</name>
</gene>
<dbReference type="InterPro" id="IPR006102">
    <property type="entry name" value="Ig-like_GH2"/>
</dbReference>
<dbReference type="InterPro" id="IPR013783">
    <property type="entry name" value="Ig-like_fold"/>
</dbReference>
<feature type="domain" description="Glycoside hydrolase family 2 immunoglobulin-like beta-sandwich" evidence="5">
    <location>
        <begin position="197"/>
        <end position="297"/>
    </location>
</feature>
<keyword evidence="2 7" id="KW-0378">Hydrolase</keyword>
<reference evidence="7 8" key="1">
    <citation type="submission" date="2016-10" db="EMBL/GenBank/DDBJ databases">
        <authorList>
            <person name="de Groot N.N."/>
        </authorList>
    </citation>
    <scope>NUCLEOTIDE SEQUENCE [LARGE SCALE GENOMIC DNA]</scope>
    <source>
        <strain evidence="7 8">DSM 18610</strain>
    </source>
</reference>
<name>A0A1H9SJD2_9SPHI</name>
<evidence type="ECO:0000259" key="5">
    <source>
        <dbReference type="Pfam" id="PF00703"/>
    </source>
</evidence>
<dbReference type="PANTHER" id="PTHR42732:SF1">
    <property type="entry name" value="BETA-MANNOSIDASE"/>
    <property type="match status" value="1"/>
</dbReference>
<evidence type="ECO:0000256" key="1">
    <source>
        <dbReference type="ARBA" id="ARBA00007401"/>
    </source>
</evidence>
<dbReference type="PANTHER" id="PTHR42732">
    <property type="entry name" value="BETA-GALACTOSIDASE"/>
    <property type="match status" value="1"/>
</dbReference>